<dbReference type="InterPro" id="IPR012338">
    <property type="entry name" value="Beta-lactam/transpept-like"/>
</dbReference>
<dbReference type="PANTHER" id="PTHR46520">
    <property type="entry name" value="SERINE BETA-LACTAMASE-LIKE PROTEIN LACTB, MITOCHONDRIAL"/>
    <property type="match status" value="1"/>
</dbReference>
<dbReference type="GO" id="GO:0019216">
    <property type="term" value="P:regulation of lipid metabolic process"/>
    <property type="evidence" value="ECO:0007669"/>
    <property type="project" value="TreeGrafter"/>
</dbReference>
<dbReference type="PANTHER" id="PTHR46520:SF1">
    <property type="entry name" value="SERINE BETA-LACTAMASE-LIKE PROTEIN LACTB, MITOCHONDRIAL"/>
    <property type="match status" value="1"/>
</dbReference>
<feature type="compositionally biased region" description="Basic and acidic residues" evidence="1">
    <location>
        <begin position="315"/>
        <end position="329"/>
    </location>
</feature>
<feature type="compositionally biased region" description="Basic and acidic residues" evidence="1">
    <location>
        <begin position="294"/>
        <end position="307"/>
    </location>
</feature>
<evidence type="ECO:0000256" key="2">
    <source>
        <dbReference type="SAM" id="Phobius"/>
    </source>
</evidence>
<evidence type="ECO:0000313" key="5">
    <source>
        <dbReference type="Proteomes" id="UP001445076"/>
    </source>
</evidence>
<reference evidence="4 5" key="1">
    <citation type="journal article" date="2024" name="BMC Genomics">
        <title>Genome assembly of redclaw crayfish (Cherax quadricarinatus) provides insights into its immune adaptation and hypoxia tolerance.</title>
        <authorList>
            <person name="Liu Z."/>
            <person name="Zheng J."/>
            <person name="Li H."/>
            <person name="Fang K."/>
            <person name="Wang S."/>
            <person name="He J."/>
            <person name="Zhou D."/>
            <person name="Weng S."/>
            <person name="Chi M."/>
            <person name="Gu Z."/>
            <person name="He J."/>
            <person name="Li F."/>
            <person name="Wang M."/>
        </authorList>
    </citation>
    <scope>NUCLEOTIDE SEQUENCE [LARGE SCALE GENOMIC DNA]</scope>
    <source>
        <strain evidence="4">ZL_2023a</strain>
    </source>
</reference>
<sequence>MFHNICTPNIAHFGKQCFQTTKVLRTSCFLITGSRHFHQEHTFKTANDCSIHRLGNSSNHYLFEINRERQKYRKRRFSYRNQMGMLCGIMGTAAVFGMGSALCETKDDVSDKDLSFNSAAAFTKLNVSSEEFLENKNSDQIGQDVVGTEKISSENQSSSSSANSQEVKITSVEEIVKKSRKLLKHCMEEGGAPGLTIAVSVDGKTAWEDGFGFADLENNVRCSPNTVMRIASISKSLTMAVVAKLWEDGKLDLDAPIQKYIPSFPVKTFNGEEVTITTRHLISHQSGIRHYKSRGSDKKEKEEEKKRTTTVSKNENMKGKEDKANKSQDKTANVMNTKETISGSKSLDKKQNENIVTDGITTVANGKSTEHNGKAKEKPSSTRQYKKEEGEYEFGKQEYYIKKEYETIQEALMLFQNDDLLFKPGSSYLYTTLGWTVVSGVVEGAAGKPFTRVITRLFYDLGLENTYLDKNAPIIYNRARYYVRDKLGKLKNAPYVDNSYKWAGGGFLSTVQDLSKFGNIMLYASQQESGEGTNGLRGFLKASTMQALWAPVKGTSMSYTDEGYGMGWATMEGKSLYGFCRSSRHYAFHGGGAVGASSVLLILPRQDHCIEDNGTFPKGVVVAIITNMQDVRLKNVALEIAHLFENMQ</sequence>
<dbReference type="GO" id="GO:0006508">
    <property type="term" value="P:proteolysis"/>
    <property type="evidence" value="ECO:0007669"/>
    <property type="project" value="TreeGrafter"/>
</dbReference>
<gene>
    <name evidence="4" type="ORF">OTU49_016098</name>
</gene>
<dbReference type="InterPro" id="IPR052794">
    <property type="entry name" value="Mito_Ser_Protease_LACTB"/>
</dbReference>
<evidence type="ECO:0000256" key="1">
    <source>
        <dbReference type="SAM" id="MobiDB-lite"/>
    </source>
</evidence>
<protein>
    <recommendedName>
        <fullName evidence="3">Beta-lactamase-related domain-containing protein</fullName>
    </recommendedName>
</protein>
<reference evidence="4" key="2">
    <citation type="submission" date="2024-01" db="EMBL/GenBank/DDBJ databases">
        <authorList>
            <person name="He J."/>
            <person name="Wang M."/>
            <person name="Zheng J."/>
            <person name="Liu Z."/>
        </authorList>
    </citation>
    <scope>NUCLEOTIDE SEQUENCE</scope>
    <source>
        <strain evidence="4">ZL_2023a</strain>
        <tissue evidence="4">Muscle</tissue>
    </source>
</reference>
<dbReference type="Pfam" id="PF00144">
    <property type="entry name" value="Beta-lactamase"/>
    <property type="match status" value="2"/>
</dbReference>
<feature type="region of interest" description="Disordered" evidence="1">
    <location>
        <begin position="364"/>
        <end position="388"/>
    </location>
</feature>
<accession>A0AAW0XUY3</accession>
<keyword evidence="5" id="KW-1185">Reference proteome</keyword>
<dbReference type="GO" id="GO:0008233">
    <property type="term" value="F:peptidase activity"/>
    <property type="evidence" value="ECO:0007669"/>
    <property type="project" value="TreeGrafter"/>
</dbReference>
<name>A0AAW0XUY3_CHEQU</name>
<dbReference type="Gene3D" id="3.40.710.10">
    <property type="entry name" value="DD-peptidase/beta-lactamase superfamily"/>
    <property type="match status" value="2"/>
</dbReference>
<feature type="region of interest" description="Disordered" evidence="1">
    <location>
        <begin position="283"/>
        <end position="331"/>
    </location>
</feature>
<dbReference type="EMBL" id="JARKIK010000012">
    <property type="protein sequence ID" value="KAK8748362.1"/>
    <property type="molecule type" value="Genomic_DNA"/>
</dbReference>
<keyword evidence="2" id="KW-0812">Transmembrane</keyword>
<keyword evidence="2" id="KW-1133">Transmembrane helix</keyword>
<dbReference type="Proteomes" id="UP001445076">
    <property type="component" value="Unassembled WGS sequence"/>
</dbReference>
<feature type="compositionally biased region" description="Basic and acidic residues" evidence="1">
    <location>
        <begin position="368"/>
        <end position="388"/>
    </location>
</feature>
<keyword evidence="2" id="KW-0472">Membrane</keyword>
<dbReference type="InterPro" id="IPR001466">
    <property type="entry name" value="Beta-lactam-related"/>
</dbReference>
<proteinExistence type="predicted"/>
<feature type="transmembrane region" description="Helical" evidence="2">
    <location>
        <begin position="83"/>
        <end position="102"/>
    </location>
</feature>
<feature type="domain" description="Beta-lactamase-related" evidence="3">
    <location>
        <begin position="181"/>
        <end position="388"/>
    </location>
</feature>
<evidence type="ECO:0000259" key="3">
    <source>
        <dbReference type="Pfam" id="PF00144"/>
    </source>
</evidence>
<dbReference type="AlphaFoldDB" id="A0AAW0XUY3"/>
<dbReference type="EMBL" id="JARKIK010000012">
    <property type="protein sequence ID" value="KAK8748361.1"/>
    <property type="molecule type" value="Genomic_DNA"/>
</dbReference>
<organism evidence="4 5">
    <name type="scientific">Cherax quadricarinatus</name>
    <name type="common">Australian red claw crayfish</name>
    <dbReference type="NCBI Taxonomy" id="27406"/>
    <lineage>
        <taxon>Eukaryota</taxon>
        <taxon>Metazoa</taxon>
        <taxon>Ecdysozoa</taxon>
        <taxon>Arthropoda</taxon>
        <taxon>Crustacea</taxon>
        <taxon>Multicrustacea</taxon>
        <taxon>Malacostraca</taxon>
        <taxon>Eumalacostraca</taxon>
        <taxon>Eucarida</taxon>
        <taxon>Decapoda</taxon>
        <taxon>Pleocyemata</taxon>
        <taxon>Astacidea</taxon>
        <taxon>Parastacoidea</taxon>
        <taxon>Parastacidae</taxon>
        <taxon>Cherax</taxon>
    </lineage>
</organism>
<dbReference type="GO" id="GO:0005739">
    <property type="term" value="C:mitochondrion"/>
    <property type="evidence" value="ECO:0007669"/>
    <property type="project" value="TreeGrafter"/>
</dbReference>
<evidence type="ECO:0000313" key="4">
    <source>
        <dbReference type="EMBL" id="KAK8748361.1"/>
    </source>
</evidence>
<comment type="caution">
    <text evidence="4">The sequence shown here is derived from an EMBL/GenBank/DDBJ whole genome shotgun (WGS) entry which is preliminary data.</text>
</comment>
<dbReference type="SUPFAM" id="SSF56601">
    <property type="entry name" value="beta-lactamase/transpeptidase-like"/>
    <property type="match status" value="1"/>
</dbReference>
<feature type="domain" description="Beta-lactamase-related" evidence="3">
    <location>
        <begin position="399"/>
        <end position="629"/>
    </location>
</feature>